<protein>
    <recommendedName>
        <fullName evidence="4">N-acetyltransferase domain-containing protein</fullName>
    </recommendedName>
</protein>
<evidence type="ECO:0000256" key="1">
    <source>
        <dbReference type="ARBA" id="ARBA00009342"/>
    </source>
</evidence>
<dbReference type="Gene3D" id="3.40.630.30">
    <property type="match status" value="1"/>
</dbReference>
<name>A0A6A6R7E2_9PEZI</name>
<dbReference type="Proteomes" id="UP000799750">
    <property type="component" value="Unassembled WGS sequence"/>
</dbReference>
<gene>
    <name evidence="5" type="ORF">BU16DRAFT_524122</name>
</gene>
<feature type="domain" description="N-acetyltransferase" evidence="4">
    <location>
        <begin position="14"/>
        <end position="207"/>
    </location>
</feature>
<evidence type="ECO:0000256" key="2">
    <source>
        <dbReference type="ARBA" id="ARBA00022679"/>
    </source>
</evidence>
<accession>A0A6A6R7E2</accession>
<sequence>MLLNEKTAILTLKVLLVPYSEHHVPTYHEWMQDEALQKATASEPLTLSEEYAMQRSWRLDHDKLTFIVCTAPTLRPQVVTPTEHDAPDRMLGDVNLFLCEADDDEDDDAEESLKEEDAVKERSIIGEIEIMIARKELQGSGYGKAVLLAFLAYIVSNIPAIVGEYSKGHGTEGGKGTGSGLDLRYLRVKIDGENARSIRLFESVGFKKVSETVNYFGELELRWDLQGQNVLEIEGLKGVEMECLVYGPS</sequence>
<proteinExistence type="inferred from homology"/>
<evidence type="ECO:0000256" key="3">
    <source>
        <dbReference type="ARBA" id="ARBA00023315"/>
    </source>
</evidence>
<keyword evidence="6" id="KW-1185">Reference proteome</keyword>
<keyword evidence="3" id="KW-0012">Acyltransferase</keyword>
<dbReference type="AlphaFoldDB" id="A0A6A6R7E2"/>
<organism evidence="5 6">
    <name type="scientific">Lophium mytilinum</name>
    <dbReference type="NCBI Taxonomy" id="390894"/>
    <lineage>
        <taxon>Eukaryota</taxon>
        <taxon>Fungi</taxon>
        <taxon>Dikarya</taxon>
        <taxon>Ascomycota</taxon>
        <taxon>Pezizomycotina</taxon>
        <taxon>Dothideomycetes</taxon>
        <taxon>Pleosporomycetidae</taxon>
        <taxon>Mytilinidiales</taxon>
        <taxon>Mytilinidiaceae</taxon>
        <taxon>Lophium</taxon>
    </lineage>
</organism>
<dbReference type="EMBL" id="MU004184">
    <property type="protein sequence ID" value="KAF2499663.1"/>
    <property type="molecule type" value="Genomic_DNA"/>
</dbReference>
<evidence type="ECO:0000313" key="6">
    <source>
        <dbReference type="Proteomes" id="UP000799750"/>
    </source>
</evidence>
<evidence type="ECO:0000259" key="4">
    <source>
        <dbReference type="Pfam" id="PF13302"/>
    </source>
</evidence>
<dbReference type="InterPro" id="IPR000182">
    <property type="entry name" value="GNAT_dom"/>
</dbReference>
<dbReference type="Pfam" id="PF13302">
    <property type="entry name" value="Acetyltransf_3"/>
    <property type="match status" value="1"/>
</dbReference>
<dbReference type="InterPro" id="IPR039135">
    <property type="entry name" value="NAT9-like"/>
</dbReference>
<keyword evidence="2" id="KW-0808">Transferase</keyword>
<dbReference type="InterPro" id="IPR016181">
    <property type="entry name" value="Acyl_CoA_acyltransferase"/>
</dbReference>
<dbReference type="SUPFAM" id="SSF55729">
    <property type="entry name" value="Acyl-CoA N-acyltransferases (Nat)"/>
    <property type="match status" value="1"/>
</dbReference>
<dbReference type="PANTHER" id="PTHR13256">
    <property type="entry name" value="N-ACETYLTRANSFERASE 9"/>
    <property type="match status" value="1"/>
</dbReference>
<evidence type="ECO:0000313" key="5">
    <source>
        <dbReference type="EMBL" id="KAF2499663.1"/>
    </source>
</evidence>
<dbReference type="GO" id="GO:0008080">
    <property type="term" value="F:N-acetyltransferase activity"/>
    <property type="evidence" value="ECO:0007669"/>
    <property type="project" value="InterPro"/>
</dbReference>
<comment type="similarity">
    <text evidence="1">Belongs to the acetyltransferase family. GNAT subfamily.</text>
</comment>
<reference evidence="5" key="1">
    <citation type="journal article" date="2020" name="Stud. Mycol.">
        <title>101 Dothideomycetes genomes: a test case for predicting lifestyles and emergence of pathogens.</title>
        <authorList>
            <person name="Haridas S."/>
            <person name="Albert R."/>
            <person name="Binder M."/>
            <person name="Bloem J."/>
            <person name="Labutti K."/>
            <person name="Salamov A."/>
            <person name="Andreopoulos B."/>
            <person name="Baker S."/>
            <person name="Barry K."/>
            <person name="Bills G."/>
            <person name="Bluhm B."/>
            <person name="Cannon C."/>
            <person name="Castanera R."/>
            <person name="Culley D."/>
            <person name="Daum C."/>
            <person name="Ezra D."/>
            <person name="Gonzalez J."/>
            <person name="Henrissat B."/>
            <person name="Kuo A."/>
            <person name="Liang C."/>
            <person name="Lipzen A."/>
            <person name="Lutzoni F."/>
            <person name="Magnuson J."/>
            <person name="Mondo S."/>
            <person name="Nolan M."/>
            <person name="Ohm R."/>
            <person name="Pangilinan J."/>
            <person name="Park H.-J."/>
            <person name="Ramirez L."/>
            <person name="Alfaro M."/>
            <person name="Sun H."/>
            <person name="Tritt A."/>
            <person name="Yoshinaga Y."/>
            <person name="Zwiers L.-H."/>
            <person name="Turgeon B."/>
            <person name="Goodwin S."/>
            <person name="Spatafora J."/>
            <person name="Crous P."/>
            <person name="Grigoriev I."/>
        </authorList>
    </citation>
    <scope>NUCLEOTIDE SEQUENCE</scope>
    <source>
        <strain evidence="5">CBS 269.34</strain>
    </source>
</reference>
<dbReference type="OrthoDB" id="5043642at2759"/>
<dbReference type="PANTHER" id="PTHR13256:SF16">
    <property type="entry name" value="ALPHA_BETA-TUBULIN-N-ACETYLTRANSFERASE 9"/>
    <property type="match status" value="1"/>
</dbReference>